<dbReference type="InterPro" id="IPR011055">
    <property type="entry name" value="Dup_hybrid_motif"/>
</dbReference>
<dbReference type="GO" id="GO:0006508">
    <property type="term" value="P:proteolysis"/>
    <property type="evidence" value="ECO:0007669"/>
    <property type="project" value="UniProtKB-KW"/>
</dbReference>
<feature type="compositionally biased region" description="Polar residues" evidence="8">
    <location>
        <begin position="48"/>
        <end position="71"/>
    </location>
</feature>
<keyword evidence="14" id="KW-1185">Reference proteome</keyword>
<comment type="subcellular location">
    <subcellularLocation>
        <location evidence="2">Cell envelope</location>
    </subcellularLocation>
</comment>
<evidence type="ECO:0000256" key="9">
    <source>
        <dbReference type="SAM" id="SignalP"/>
    </source>
</evidence>
<dbReference type="Proteomes" id="UP000006683">
    <property type="component" value="Chromosome"/>
</dbReference>
<evidence type="ECO:0000256" key="7">
    <source>
        <dbReference type="ARBA" id="ARBA00023049"/>
    </source>
</evidence>
<accession>E1SQP0</accession>
<dbReference type="eggNOG" id="COG0739">
    <property type="taxonomic scope" value="Bacteria"/>
</dbReference>
<proteinExistence type="predicted"/>
<keyword evidence="6" id="KW-0862">Zinc</keyword>
<dbReference type="eggNOG" id="COG3061">
    <property type="taxonomic scope" value="Bacteria"/>
</dbReference>
<dbReference type="InterPro" id="IPR016047">
    <property type="entry name" value="M23ase_b-sheet_dom"/>
</dbReference>
<dbReference type="PANTHER" id="PTHR21666">
    <property type="entry name" value="PEPTIDASE-RELATED"/>
    <property type="match status" value="1"/>
</dbReference>
<protein>
    <submittedName>
        <fullName evidence="13">Peptidase M23</fullName>
    </submittedName>
</protein>
<feature type="domain" description="M23ase beta-sheet core" evidence="10">
    <location>
        <begin position="409"/>
        <end position="502"/>
    </location>
</feature>
<evidence type="ECO:0000256" key="6">
    <source>
        <dbReference type="ARBA" id="ARBA00022833"/>
    </source>
</evidence>
<dbReference type="Pfam" id="PF04225">
    <property type="entry name" value="LysM_OapA"/>
    <property type="match status" value="1"/>
</dbReference>
<feature type="chain" id="PRO_5003151756" evidence="9">
    <location>
        <begin position="22"/>
        <end position="553"/>
    </location>
</feature>
<keyword evidence="5" id="KW-0378">Hydrolase</keyword>
<dbReference type="STRING" id="550540.Fbal_1634"/>
<dbReference type="PANTHER" id="PTHR21666:SF292">
    <property type="entry name" value="MUREIN DD-ENDOPEPTIDASE MEPM"/>
    <property type="match status" value="1"/>
</dbReference>
<feature type="domain" description="Csd3-like second N-terminal" evidence="12">
    <location>
        <begin position="274"/>
        <end position="396"/>
    </location>
</feature>
<evidence type="ECO:0000313" key="14">
    <source>
        <dbReference type="Proteomes" id="UP000006683"/>
    </source>
</evidence>
<evidence type="ECO:0000256" key="3">
    <source>
        <dbReference type="ARBA" id="ARBA00022670"/>
    </source>
</evidence>
<dbReference type="AlphaFoldDB" id="E1SQP0"/>
<dbReference type="MEROPS" id="M23.014"/>
<keyword evidence="9" id="KW-0732">Signal</keyword>
<evidence type="ECO:0000256" key="8">
    <source>
        <dbReference type="SAM" id="MobiDB-lite"/>
    </source>
</evidence>
<dbReference type="Gene3D" id="3.10.450.350">
    <property type="match status" value="2"/>
</dbReference>
<reference evidence="13 14" key="1">
    <citation type="journal article" date="2010" name="Stand. Genomic Sci.">
        <title>Complete genome sequence of Ferrimonas balearica type strain (PAT).</title>
        <authorList>
            <person name="Nolan M."/>
            <person name="Sikorski J."/>
            <person name="Davenport K."/>
            <person name="Lucas S."/>
            <person name="Glavina Del Rio T."/>
            <person name="Tice H."/>
            <person name="Cheng J."/>
            <person name="Goodwin L."/>
            <person name="Pitluck S."/>
            <person name="Liolios K."/>
            <person name="Ivanova N."/>
            <person name="Mavromatis K."/>
            <person name="Ovchinnikova G."/>
            <person name="Pati A."/>
            <person name="Chen A."/>
            <person name="Palaniappan K."/>
            <person name="Land M."/>
            <person name="Hauser L."/>
            <person name="Chang Y."/>
            <person name="Jeffries C."/>
            <person name="Tapia R."/>
            <person name="Brettin T."/>
            <person name="Detter J."/>
            <person name="Han C."/>
            <person name="Yasawong M."/>
            <person name="Rohde M."/>
            <person name="Tindall B."/>
            <person name="Goker M."/>
            <person name="Woyke T."/>
            <person name="Bristow J."/>
            <person name="Eisen J."/>
            <person name="Markowitz V."/>
            <person name="Hugenholtz P."/>
            <person name="Kyrpides N."/>
            <person name="Klenk H."/>
            <person name="Lapidus A."/>
        </authorList>
    </citation>
    <scope>NUCLEOTIDE SEQUENCE [LARGE SCALE GENOMIC DNA]</scope>
    <source>
        <strain evidence="14">DSM 9799 / CCM 4581 / KCTC 23876 / PAT</strain>
    </source>
</reference>
<evidence type="ECO:0000256" key="4">
    <source>
        <dbReference type="ARBA" id="ARBA00022723"/>
    </source>
</evidence>
<dbReference type="CDD" id="cd12797">
    <property type="entry name" value="M23_peptidase"/>
    <property type="match status" value="1"/>
</dbReference>
<sequence length="553" mass="60230">MPSARTQVIAFSAVAAISAFMALRPDGDATVTAEAEPTPISEPAAESLESSNRIALDWQANQDTPSDSRASVTAPPPRPAGRQADAEPEATTSQEPVQVAEASVAEPSDTAAKPDSDTDMALDGAERLAHVPEPEVHAKPGWFARLFGWEKETTVAVVTPDQAEPVLHPPMSEEPQAQLDTGPEVHYYTIASGDTLSGLFSRFGIGQAEMYRVLEADYAVLALDTLMPGNDLILEQDRDTHALNRLELVFNAAHRVVYERQSDDSFAVDEMRLDGDWIASAVDTEIRGSFYLSAERAGLTPAEITRISTLFKDKLDFRRQLRAGDTVRVLREAQYIEGEATGQDRLLAVIFAGRNWESSAYLHDDGSYYDSEGNSLSRAFMRIPVKGKYRLSSHFNGNRRHPVTGRIAPHNGTDFAAPTGTPILAAGDGRVTRVENHPIAGKYVVIEHGGQYRTRYLHMSRIDVKRGQSVTRGQQIGAVGATGRVTGPHLHYEFHIKGRPVNAMTANIPMATSVDDADKQAFLAKVYQYQAQMAQLAKANHQDDQSGPTGAAD</sequence>
<feature type="signal peptide" evidence="9">
    <location>
        <begin position="1"/>
        <end position="21"/>
    </location>
</feature>
<evidence type="ECO:0000256" key="2">
    <source>
        <dbReference type="ARBA" id="ARBA00004196"/>
    </source>
</evidence>
<dbReference type="KEGG" id="fbl:Fbal_1634"/>
<evidence type="ECO:0000313" key="13">
    <source>
        <dbReference type="EMBL" id="ADN75838.1"/>
    </source>
</evidence>
<evidence type="ECO:0000256" key="1">
    <source>
        <dbReference type="ARBA" id="ARBA00001947"/>
    </source>
</evidence>
<dbReference type="Pfam" id="PF19425">
    <property type="entry name" value="Csd3_N2"/>
    <property type="match status" value="1"/>
</dbReference>
<dbReference type="InterPro" id="IPR050570">
    <property type="entry name" value="Cell_wall_metabolism_enzyme"/>
</dbReference>
<evidence type="ECO:0000259" key="10">
    <source>
        <dbReference type="Pfam" id="PF01551"/>
    </source>
</evidence>
<dbReference type="GO" id="GO:0004222">
    <property type="term" value="F:metalloendopeptidase activity"/>
    <property type="evidence" value="ECO:0007669"/>
    <property type="project" value="TreeGrafter"/>
</dbReference>
<keyword evidence="7" id="KW-0482">Metalloprotease</keyword>
<organism evidence="13 14">
    <name type="scientific">Ferrimonas balearica (strain DSM 9799 / CCM 4581 / KCTC 23876 / PAT)</name>
    <dbReference type="NCBI Taxonomy" id="550540"/>
    <lineage>
        <taxon>Bacteria</taxon>
        <taxon>Pseudomonadati</taxon>
        <taxon>Pseudomonadota</taxon>
        <taxon>Gammaproteobacteria</taxon>
        <taxon>Alteromonadales</taxon>
        <taxon>Ferrimonadaceae</taxon>
        <taxon>Ferrimonas</taxon>
    </lineage>
</organism>
<feature type="region of interest" description="Disordered" evidence="8">
    <location>
        <begin position="29"/>
        <end position="119"/>
    </location>
</feature>
<dbReference type="EMBL" id="CP002209">
    <property type="protein sequence ID" value="ADN75838.1"/>
    <property type="molecule type" value="Genomic_DNA"/>
</dbReference>
<keyword evidence="4" id="KW-0479">Metal-binding</keyword>
<evidence type="ECO:0000259" key="11">
    <source>
        <dbReference type="Pfam" id="PF04225"/>
    </source>
</evidence>
<dbReference type="InterPro" id="IPR007340">
    <property type="entry name" value="LysM_Opacity-associatedA"/>
</dbReference>
<name>E1SQP0_FERBD</name>
<evidence type="ECO:0000259" key="12">
    <source>
        <dbReference type="Pfam" id="PF19425"/>
    </source>
</evidence>
<evidence type="ECO:0000256" key="5">
    <source>
        <dbReference type="ARBA" id="ARBA00022801"/>
    </source>
</evidence>
<feature type="domain" description="Opacity-associated protein A LysM-like" evidence="11">
    <location>
        <begin position="186"/>
        <end position="267"/>
    </location>
</feature>
<comment type="cofactor">
    <cofactor evidence="1">
        <name>Zn(2+)</name>
        <dbReference type="ChEBI" id="CHEBI:29105"/>
    </cofactor>
</comment>
<dbReference type="FunFam" id="2.70.70.10:FF:000002">
    <property type="entry name" value="Murein DD-endopeptidase MepM"/>
    <property type="match status" value="1"/>
</dbReference>
<dbReference type="Gene3D" id="2.70.70.10">
    <property type="entry name" value="Glucose Permease (Domain IIA)"/>
    <property type="match status" value="1"/>
</dbReference>
<dbReference type="InterPro" id="IPR045834">
    <property type="entry name" value="Csd3_N2"/>
</dbReference>
<dbReference type="Pfam" id="PF01551">
    <property type="entry name" value="Peptidase_M23"/>
    <property type="match status" value="1"/>
</dbReference>
<dbReference type="HOGENOM" id="CLU_026846_3_2_6"/>
<keyword evidence="3" id="KW-0645">Protease</keyword>
<dbReference type="SUPFAM" id="SSF51261">
    <property type="entry name" value="Duplicated hybrid motif"/>
    <property type="match status" value="1"/>
</dbReference>
<dbReference type="GO" id="GO:0030313">
    <property type="term" value="C:cell envelope"/>
    <property type="evidence" value="ECO:0007669"/>
    <property type="project" value="UniProtKB-SubCell"/>
</dbReference>
<gene>
    <name evidence="13" type="ordered locus">Fbal_1634</name>
</gene>
<dbReference type="GO" id="GO:0046872">
    <property type="term" value="F:metal ion binding"/>
    <property type="evidence" value="ECO:0007669"/>
    <property type="project" value="UniProtKB-KW"/>
</dbReference>